<keyword evidence="1" id="KW-1133">Transmembrane helix</keyword>
<feature type="transmembrane region" description="Helical" evidence="1">
    <location>
        <begin position="102"/>
        <end position="127"/>
    </location>
</feature>
<feature type="chain" id="PRO_5045982480" description="DUF3592 domain-containing protein" evidence="2">
    <location>
        <begin position="21"/>
        <end position="155"/>
    </location>
</feature>
<evidence type="ECO:0000256" key="2">
    <source>
        <dbReference type="SAM" id="SignalP"/>
    </source>
</evidence>
<keyword evidence="1" id="KW-0812">Transmembrane</keyword>
<gene>
    <name evidence="3" type="ORF">GCM10023235_78000</name>
</gene>
<reference evidence="4" key="1">
    <citation type="journal article" date="2019" name="Int. J. Syst. Evol. Microbiol.">
        <title>The Global Catalogue of Microorganisms (GCM) 10K type strain sequencing project: providing services to taxonomists for standard genome sequencing and annotation.</title>
        <authorList>
            <consortium name="The Broad Institute Genomics Platform"/>
            <consortium name="The Broad Institute Genome Sequencing Center for Infectious Disease"/>
            <person name="Wu L."/>
            <person name="Ma J."/>
        </authorList>
    </citation>
    <scope>NUCLEOTIDE SEQUENCE [LARGE SCALE GENOMIC DNA]</scope>
    <source>
        <strain evidence="4">JCM 13006</strain>
    </source>
</reference>
<evidence type="ECO:0000313" key="4">
    <source>
        <dbReference type="Proteomes" id="UP001501752"/>
    </source>
</evidence>
<keyword evidence="1" id="KW-0472">Membrane</keyword>
<evidence type="ECO:0000256" key="1">
    <source>
        <dbReference type="SAM" id="Phobius"/>
    </source>
</evidence>
<protein>
    <recommendedName>
        <fullName evidence="5">DUF3592 domain-containing protein</fullName>
    </recommendedName>
</protein>
<name>A0ABP9ER35_9ACTN</name>
<feature type="signal peptide" evidence="2">
    <location>
        <begin position="1"/>
        <end position="20"/>
    </location>
</feature>
<dbReference type="Proteomes" id="UP001501752">
    <property type="component" value="Unassembled WGS sequence"/>
</dbReference>
<sequence>MPWLALACLVGLLLAYGVLANFTGEPRAALWGETGTVTGVSCRTYDNTMVNAGVTTGCSGTFTPDGGGSSFDVRVGGDVRSQPVRARLVDGSPATAYVSPTLWSGVLPVGIALLVAGVPAAATVEYARFVRARRARSIPPARPAPSADDPGLSDF</sequence>
<accession>A0ABP9ER35</accession>
<dbReference type="EMBL" id="BAABIS010000001">
    <property type="protein sequence ID" value="GAA4885349.1"/>
    <property type="molecule type" value="Genomic_DNA"/>
</dbReference>
<evidence type="ECO:0000313" key="3">
    <source>
        <dbReference type="EMBL" id="GAA4885349.1"/>
    </source>
</evidence>
<proteinExistence type="predicted"/>
<organism evidence="3 4">
    <name type="scientific">Kitasatospora terrestris</name>
    <dbReference type="NCBI Taxonomy" id="258051"/>
    <lineage>
        <taxon>Bacteria</taxon>
        <taxon>Bacillati</taxon>
        <taxon>Actinomycetota</taxon>
        <taxon>Actinomycetes</taxon>
        <taxon>Kitasatosporales</taxon>
        <taxon>Streptomycetaceae</taxon>
        <taxon>Kitasatospora</taxon>
    </lineage>
</organism>
<comment type="caution">
    <text evidence="3">The sequence shown here is derived from an EMBL/GenBank/DDBJ whole genome shotgun (WGS) entry which is preliminary data.</text>
</comment>
<keyword evidence="4" id="KW-1185">Reference proteome</keyword>
<evidence type="ECO:0008006" key="5">
    <source>
        <dbReference type="Google" id="ProtNLM"/>
    </source>
</evidence>
<keyword evidence="2" id="KW-0732">Signal</keyword>